<dbReference type="Gene3D" id="3.40.395.10">
    <property type="entry name" value="Adenoviral Proteinase, Chain A"/>
    <property type="match status" value="1"/>
</dbReference>
<dbReference type="Proteomes" id="UP000030706">
    <property type="component" value="Unassembled WGS sequence"/>
</dbReference>
<organism evidence="2 3">
    <name type="scientific">Aureobasidium pullulans EXF-150</name>
    <dbReference type="NCBI Taxonomy" id="1043002"/>
    <lineage>
        <taxon>Eukaryota</taxon>
        <taxon>Fungi</taxon>
        <taxon>Dikarya</taxon>
        <taxon>Ascomycota</taxon>
        <taxon>Pezizomycotina</taxon>
        <taxon>Dothideomycetes</taxon>
        <taxon>Dothideomycetidae</taxon>
        <taxon>Dothideales</taxon>
        <taxon>Saccotheciaceae</taxon>
        <taxon>Aureobasidium</taxon>
    </lineage>
</organism>
<feature type="compositionally biased region" description="Basic and acidic residues" evidence="1">
    <location>
        <begin position="244"/>
        <end position="257"/>
    </location>
</feature>
<dbReference type="STRING" id="1043002.A0A074YMS4"/>
<feature type="region of interest" description="Disordered" evidence="1">
    <location>
        <begin position="1"/>
        <end position="38"/>
    </location>
</feature>
<name>A0A074YMS4_AURPU</name>
<evidence type="ECO:0000313" key="3">
    <source>
        <dbReference type="Proteomes" id="UP000030706"/>
    </source>
</evidence>
<gene>
    <name evidence="2" type="ORF">M438DRAFT_266274</name>
</gene>
<proteinExistence type="predicted"/>
<sequence length="717" mass="81094">MTPNLKRKLEDQSMSNEAPQAKKSRLTEVPKPTRWSAPDFDQEVYTPVESLLPSPFGNNFQPGKDLVKTLRQFGPVIQTTYETYSTTEDRPALRENLQGSCNDQQILWLDPLQSFIVKSGETLMISQGNGETRTIRFRRVTSELTFHWFAFVQKGTVLNINGQSFPSSRDYVAGPFPSFSILEYDQRCVFLCLSRDGVDYTPSSRETHETTSRMAAAFAKEQERKKASGESAGSSSSKSGSSKSEADDSGIKLRFQPERQPEDIEACEYFQWRLQEWKTLRDRAKVELDDQAPKYPGADYQEWLMDSVVYRAIASVTTAIELENDVPFAQIDEASYQQARHAIRPQGYDNSVIGPRAEFLLPFNSDNRSNGSHWVLVHARMTETGPEIHCYNSSGITNHYDSAIRLTLRYSLWYGALENQPGLTEVTHHAVPIQPGGWECGYFTIMNAWCLALGMTPSAELGTSMSKVRILDLIDMINLSMSGFMDSATIQAFMRCTDFVEQGSDTIAGDRHFTRSVPFLNQSGMNKYISMRRDIEQHPNSGTKRLDIETIRYILRYTGHEVENLGAEAILERFDKWLKDNNIIEAEPTSPFSPISPKTIEMCFTSVTVHETQQVPVPWPTEVKALRKVWRVYHKLLKREGLLACPLEDRAAQKEAGAPSTQEGVPRDDTYYPYESAKIVTLDRLGMLPSTDVLSPTELAGIRTKKSPVKIILRATR</sequence>
<dbReference type="RefSeq" id="XP_029764313.1">
    <property type="nucleotide sequence ID" value="XM_029900094.1"/>
</dbReference>
<protein>
    <submittedName>
        <fullName evidence="2">Uncharacterized protein</fullName>
    </submittedName>
</protein>
<feature type="region of interest" description="Disordered" evidence="1">
    <location>
        <begin position="201"/>
        <end position="257"/>
    </location>
</feature>
<feature type="compositionally biased region" description="Low complexity" evidence="1">
    <location>
        <begin position="229"/>
        <end position="243"/>
    </location>
</feature>
<keyword evidence="3" id="KW-1185">Reference proteome</keyword>
<dbReference type="AlphaFoldDB" id="A0A074YMS4"/>
<dbReference type="HOGENOM" id="CLU_387784_0_0_1"/>
<dbReference type="EMBL" id="KL584976">
    <property type="protein sequence ID" value="KEQ88126.1"/>
    <property type="molecule type" value="Genomic_DNA"/>
</dbReference>
<dbReference type="SUPFAM" id="SSF54001">
    <property type="entry name" value="Cysteine proteinases"/>
    <property type="match status" value="1"/>
</dbReference>
<evidence type="ECO:0000313" key="2">
    <source>
        <dbReference type="EMBL" id="KEQ88126.1"/>
    </source>
</evidence>
<reference evidence="2 3" key="1">
    <citation type="journal article" date="2014" name="BMC Genomics">
        <title>Genome sequencing of four Aureobasidium pullulans varieties: biotechnological potential, stress tolerance, and description of new species.</title>
        <authorList>
            <person name="Gostin Ar C."/>
            <person name="Ohm R.A."/>
            <person name="Kogej T."/>
            <person name="Sonjak S."/>
            <person name="Turk M."/>
            <person name="Zajc J."/>
            <person name="Zalar P."/>
            <person name="Grube M."/>
            <person name="Sun H."/>
            <person name="Han J."/>
            <person name="Sharma A."/>
            <person name="Chiniquy J."/>
            <person name="Ngan C.Y."/>
            <person name="Lipzen A."/>
            <person name="Barry K."/>
            <person name="Grigoriev I.V."/>
            <person name="Gunde-Cimerman N."/>
        </authorList>
    </citation>
    <scope>NUCLEOTIDE SEQUENCE [LARGE SCALE GENOMIC DNA]</scope>
    <source>
        <strain evidence="2 3">EXF-150</strain>
    </source>
</reference>
<evidence type="ECO:0000256" key="1">
    <source>
        <dbReference type="SAM" id="MobiDB-lite"/>
    </source>
</evidence>
<dbReference type="GeneID" id="40742400"/>
<accession>A0A074YMS4</accession>
<dbReference type="InterPro" id="IPR038765">
    <property type="entry name" value="Papain-like_cys_pep_sf"/>
</dbReference>
<dbReference type="OrthoDB" id="3825435at2759"/>